<feature type="transmembrane region" description="Helical" evidence="7">
    <location>
        <begin position="21"/>
        <end position="43"/>
    </location>
</feature>
<comment type="subcellular location">
    <subcellularLocation>
        <location evidence="1">Cell inner membrane</location>
        <topology evidence="1">Multi-pass membrane protein</topology>
    </subcellularLocation>
</comment>
<dbReference type="PANTHER" id="PTHR43549">
    <property type="entry name" value="MULTIDRUG RESISTANCE PROTEIN YPNP-RELATED"/>
    <property type="match status" value="1"/>
</dbReference>
<dbReference type="NCBIfam" id="TIGR00797">
    <property type="entry name" value="matE"/>
    <property type="match status" value="1"/>
</dbReference>
<protein>
    <submittedName>
        <fullName evidence="8">Putative efflux protein, MATE family</fullName>
    </submittedName>
</protein>
<evidence type="ECO:0000313" key="9">
    <source>
        <dbReference type="Proteomes" id="UP000199167"/>
    </source>
</evidence>
<dbReference type="EMBL" id="FOIZ01000001">
    <property type="protein sequence ID" value="SEW01227.1"/>
    <property type="molecule type" value="Genomic_DNA"/>
</dbReference>
<feature type="transmembrane region" description="Helical" evidence="7">
    <location>
        <begin position="361"/>
        <end position="381"/>
    </location>
</feature>
<feature type="transmembrane region" description="Helical" evidence="7">
    <location>
        <begin position="414"/>
        <end position="438"/>
    </location>
</feature>
<evidence type="ECO:0000256" key="4">
    <source>
        <dbReference type="ARBA" id="ARBA00022692"/>
    </source>
</evidence>
<dbReference type="RefSeq" id="WP_089990178.1">
    <property type="nucleotide sequence ID" value="NZ_FOIZ01000001.1"/>
</dbReference>
<evidence type="ECO:0000256" key="6">
    <source>
        <dbReference type="ARBA" id="ARBA00023136"/>
    </source>
</evidence>
<accession>A0A1I0NI94</accession>
<dbReference type="GO" id="GO:0005886">
    <property type="term" value="C:plasma membrane"/>
    <property type="evidence" value="ECO:0007669"/>
    <property type="project" value="UniProtKB-SubCell"/>
</dbReference>
<dbReference type="PANTHER" id="PTHR43549:SF3">
    <property type="entry name" value="MULTIDRUG RESISTANCE PROTEIN YPNP-RELATED"/>
    <property type="match status" value="1"/>
</dbReference>
<feature type="transmembrane region" description="Helical" evidence="7">
    <location>
        <begin position="138"/>
        <end position="158"/>
    </location>
</feature>
<dbReference type="GO" id="GO:0015297">
    <property type="term" value="F:antiporter activity"/>
    <property type="evidence" value="ECO:0007669"/>
    <property type="project" value="InterPro"/>
</dbReference>
<evidence type="ECO:0000256" key="7">
    <source>
        <dbReference type="SAM" id="Phobius"/>
    </source>
</evidence>
<reference evidence="8 9" key="1">
    <citation type="submission" date="2016-10" db="EMBL/GenBank/DDBJ databases">
        <authorList>
            <person name="de Groot N.N."/>
        </authorList>
    </citation>
    <scope>NUCLEOTIDE SEQUENCE [LARGE SCALE GENOMIC DNA]</scope>
    <source>
        <strain evidence="8 9">DSM 17925</strain>
    </source>
</reference>
<organism evidence="8 9">
    <name type="scientific">Cognatiyoonia koreensis</name>
    <dbReference type="NCBI Taxonomy" id="364200"/>
    <lineage>
        <taxon>Bacteria</taxon>
        <taxon>Pseudomonadati</taxon>
        <taxon>Pseudomonadota</taxon>
        <taxon>Alphaproteobacteria</taxon>
        <taxon>Rhodobacterales</taxon>
        <taxon>Paracoccaceae</taxon>
        <taxon>Cognatiyoonia</taxon>
    </lineage>
</organism>
<evidence type="ECO:0000313" key="8">
    <source>
        <dbReference type="EMBL" id="SEW01227.1"/>
    </source>
</evidence>
<dbReference type="STRING" id="364200.SAMN04488515_0641"/>
<feature type="transmembrane region" description="Helical" evidence="7">
    <location>
        <begin position="198"/>
        <end position="218"/>
    </location>
</feature>
<evidence type="ECO:0000256" key="2">
    <source>
        <dbReference type="ARBA" id="ARBA00022448"/>
    </source>
</evidence>
<keyword evidence="4 7" id="KW-0812">Transmembrane</keyword>
<keyword evidence="9" id="KW-1185">Reference proteome</keyword>
<dbReference type="InterPro" id="IPR052031">
    <property type="entry name" value="Membrane_Transporter-Flippase"/>
</dbReference>
<feature type="transmembrane region" description="Helical" evidence="7">
    <location>
        <begin position="99"/>
        <end position="126"/>
    </location>
</feature>
<keyword evidence="5 7" id="KW-1133">Transmembrane helix</keyword>
<feature type="transmembrane region" description="Helical" evidence="7">
    <location>
        <begin position="388"/>
        <end position="408"/>
    </location>
</feature>
<dbReference type="PIRSF" id="PIRSF006603">
    <property type="entry name" value="DinF"/>
    <property type="match status" value="1"/>
</dbReference>
<evidence type="ECO:0000256" key="3">
    <source>
        <dbReference type="ARBA" id="ARBA00022475"/>
    </source>
</evidence>
<feature type="transmembrane region" description="Helical" evidence="7">
    <location>
        <begin position="170"/>
        <end position="192"/>
    </location>
</feature>
<dbReference type="GO" id="GO:0042910">
    <property type="term" value="F:xenobiotic transmembrane transporter activity"/>
    <property type="evidence" value="ECO:0007669"/>
    <property type="project" value="InterPro"/>
</dbReference>
<sequence>MANDDKQLTDGPIWRGLTVMSAPMVLGILAVLSVGLADAYFLGKLGGAPLAAVGFIYPVTAAITSLSIGLSAGANAAVSQAIGREDDATATARIGLHAVALGVFLAVGVAFLLFLMIGPLFGVLGASDNVMTEIRAFVPWWCLSFPFAVTSMLINALFRAHGNARISAIFMVSESVLNIALTPLLVFGWAFIPGFETAGAAMATFAARAVVATAAFVWAMRRGLIFFNCQPTKNFLQSARTLVKVGGPAAFSNAINPAGMAAVTAAVATVGETAVAGFGAATRIQSLALVPMFALSSGIGPVVGQNWGAEQHDRAGRAVQVAFAFCAAYGIAIGLILAFFAEGLAGFIASGGEATSYAAQYLRIVGMSLFGYGFIVTANAAMNARSKAGYSMALSLTRIFVLYLPLAWVGVSLFGYTGILIAAVCANVLGAACAVYAVNRTELFKRDNLAQTFA</sequence>
<dbReference type="Pfam" id="PF01554">
    <property type="entry name" value="MatE"/>
    <property type="match status" value="2"/>
</dbReference>
<feature type="transmembrane region" description="Helical" evidence="7">
    <location>
        <begin position="321"/>
        <end position="341"/>
    </location>
</feature>
<proteinExistence type="predicted"/>
<dbReference type="OrthoDB" id="9806302at2"/>
<feature type="transmembrane region" description="Helical" evidence="7">
    <location>
        <begin position="55"/>
        <end position="78"/>
    </location>
</feature>
<keyword evidence="2" id="KW-0813">Transport</keyword>
<evidence type="ECO:0000256" key="1">
    <source>
        <dbReference type="ARBA" id="ARBA00004429"/>
    </source>
</evidence>
<keyword evidence="3" id="KW-1003">Cell membrane</keyword>
<name>A0A1I0NI94_9RHOB</name>
<dbReference type="AlphaFoldDB" id="A0A1I0NI94"/>
<dbReference type="InterPro" id="IPR002528">
    <property type="entry name" value="MATE_fam"/>
</dbReference>
<gene>
    <name evidence="8" type="ORF">SAMN04488515_0641</name>
</gene>
<dbReference type="InterPro" id="IPR048279">
    <property type="entry name" value="MdtK-like"/>
</dbReference>
<keyword evidence="6 7" id="KW-0472">Membrane</keyword>
<dbReference type="Proteomes" id="UP000199167">
    <property type="component" value="Unassembled WGS sequence"/>
</dbReference>
<evidence type="ECO:0000256" key="5">
    <source>
        <dbReference type="ARBA" id="ARBA00022989"/>
    </source>
</evidence>